<dbReference type="AlphaFoldDB" id="A0A942YGR9"/>
<sequence length="107" mass="12886">MNSVKDGLNDWLNELIEEKDTTDKLLNNHITGMKLSQIKLSILDSAFSQIPNNDDMKKEFRRKFVEVHEMRHNELVEIYEERRLELIRQSRYLGKLIQHVEITIREY</sequence>
<reference evidence="1 2" key="1">
    <citation type="submission" date="2021-05" db="EMBL/GenBank/DDBJ databases">
        <title>Novel Bacillus species.</title>
        <authorList>
            <person name="Liu G."/>
        </authorList>
    </citation>
    <scope>NUCLEOTIDE SEQUENCE [LARGE SCALE GENOMIC DNA]</scope>
    <source>
        <strain evidence="2">FJAT-49780</strain>
    </source>
</reference>
<dbReference type="RefSeq" id="WP_213124987.1">
    <property type="nucleotide sequence ID" value="NZ_JAGYPG010000002.1"/>
</dbReference>
<gene>
    <name evidence="1" type="ORF">KHA97_12085</name>
</gene>
<accession>A0A942YGR9</accession>
<comment type="caution">
    <text evidence="1">The sequence shown here is derived from an EMBL/GenBank/DDBJ whole genome shotgun (WGS) entry which is preliminary data.</text>
</comment>
<evidence type="ECO:0000313" key="2">
    <source>
        <dbReference type="Proteomes" id="UP000681414"/>
    </source>
</evidence>
<keyword evidence="2" id="KW-1185">Reference proteome</keyword>
<proteinExistence type="predicted"/>
<dbReference type="Proteomes" id="UP000681414">
    <property type="component" value="Unassembled WGS sequence"/>
</dbReference>
<name>A0A942YGR9_9BACI</name>
<protein>
    <submittedName>
        <fullName evidence="1">Uncharacterized protein</fullName>
    </submittedName>
</protein>
<organism evidence="1 2">
    <name type="scientific">Lederbergia citri</name>
    <dbReference type="NCBI Taxonomy" id="2833580"/>
    <lineage>
        <taxon>Bacteria</taxon>
        <taxon>Bacillati</taxon>
        <taxon>Bacillota</taxon>
        <taxon>Bacilli</taxon>
        <taxon>Bacillales</taxon>
        <taxon>Bacillaceae</taxon>
        <taxon>Lederbergia</taxon>
    </lineage>
</organism>
<evidence type="ECO:0000313" key="1">
    <source>
        <dbReference type="EMBL" id="MBS4195797.1"/>
    </source>
</evidence>
<dbReference type="EMBL" id="JAGYPG010000002">
    <property type="protein sequence ID" value="MBS4195797.1"/>
    <property type="molecule type" value="Genomic_DNA"/>
</dbReference>